<dbReference type="GO" id="GO:0008191">
    <property type="term" value="F:metalloendopeptidase inhibitor activity"/>
    <property type="evidence" value="ECO:0007669"/>
    <property type="project" value="InterPro"/>
</dbReference>
<dbReference type="InterPro" id="IPR056977">
    <property type="entry name" value="FnI_RECK"/>
</dbReference>
<evidence type="ECO:0000313" key="4">
    <source>
        <dbReference type="Proteomes" id="UP001152798"/>
    </source>
</evidence>
<dbReference type="InterPro" id="IPR056976">
    <property type="entry name" value="EGF1_RECK"/>
</dbReference>
<dbReference type="Pfam" id="PF25027">
    <property type="entry name" value="EGF1_RECK"/>
    <property type="match status" value="1"/>
</dbReference>
<gene>
    <name evidence="3" type="ORF">NEZAVI_LOCUS15025</name>
</gene>
<feature type="domain" description="Kazal-like" evidence="2">
    <location>
        <begin position="597"/>
        <end position="640"/>
    </location>
</feature>
<dbReference type="AlphaFoldDB" id="A0A9P0MYM9"/>
<dbReference type="Pfam" id="PF23298">
    <property type="entry name" value="FZ_RECK"/>
    <property type="match status" value="1"/>
</dbReference>
<dbReference type="Pfam" id="PF22961">
    <property type="entry name" value="RECK-like_N"/>
    <property type="match status" value="1"/>
</dbReference>
<dbReference type="GO" id="GO:0030198">
    <property type="term" value="P:extracellular matrix organization"/>
    <property type="evidence" value="ECO:0007669"/>
    <property type="project" value="TreeGrafter"/>
</dbReference>
<dbReference type="PROSITE" id="PS51465">
    <property type="entry name" value="KAZAL_2"/>
    <property type="match status" value="2"/>
</dbReference>
<dbReference type="PANTHER" id="PTHR13487:SF3">
    <property type="entry name" value="REVERSION-INDUCING CYSTEINE-RICH PROTEIN WITH KAZAL MOTIFS"/>
    <property type="match status" value="1"/>
</dbReference>
<dbReference type="GO" id="GO:0005886">
    <property type="term" value="C:plasma membrane"/>
    <property type="evidence" value="ECO:0007669"/>
    <property type="project" value="TreeGrafter"/>
</dbReference>
<dbReference type="InterPro" id="IPR056979">
    <property type="entry name" value="FZ_RECK"/>
</dbReference>
<dbReference type="SUPFAM" id="SSF100895">
    <property type="entry name" value="Kazal-type serine protease inhibitors"/>
    <property type="match status" value="3"/>
</dbReference>
<sequence length="929" mass="103580">MLLAISIVLAATAAAHELNCCSKAQGNCRIACQRFYSQSQDTSVDLETKEQRQLDLKNFCTSQIHFWKCINKTEDEVEEEYSWGVCCEEAQSERCHQACKSAKSASELQHHCRRSDELVLYGCIQKQEAGEECCGYARSPECHSMCRRWLQQTGRMSWSRVTAACTNPVLQCLNNISKPFLLSSPQKYIHCCEFASTGNCKEVCKKTLKKRASDVEIMNNLKSACGPILLHGGEMKMTQCLLHTEAEGYTKRENNESGERSTKEIAMLHCCNKASSNQCRKLCHKTFHHSFDTWPEFNSQCLINSTEDNLSQCMDEAVEPCELGCEGLSFCTDFNNRPADMFRSCETQPDQDAEHTINNLINYNYITLPNKKRLYIKKITECEPKHFKTIACLIQIRPCHRLSQTTRICYENCTNLLEECADFEKMKDTSVEEICNSLSIKTANTNCISIEAFDNLNPPMTYSETLTRPCKLSLCSENQICRINRSCNSPRDDCDVFTCTPGCFLGQSHGLLAPVKSYVRVPTPDKKCSSSICQCTPQGSIKHCKEDCNTHEGSNCDDNVHGSSYLIDCNLCSCYHGETICSKKQCNITSLGISSPRFNTFPCNCEADYVPVCGNGVTYPNKCLAGCAMVAEIKTGECSAFNPCAERDICQPSEVCLPKRIACFTEIHKCPQYACVNTKMSCYNMPEEPVCDTEGHTHENPCYLVQEKKTLAYFGRCLANCRNEGIVCGVDGNDYMSECAAHARYISVDYFGPCVAFGTISDEPKVQCAQVNCPPLAAPHCTAFTPPAACCPICAGAFTALISKKEVERGILISPHGLEQFSVETVLAHLEREVSITECALRGHLTIEMELLVMIVPTKPKPTALEREACVREAEKITILIQRQSPRMKTITSTSILTAARIVHQPNKDSGALLLPTILLYLIALLLNL</sequence>
<accession>A0A9P0MYM9</accession>
<dbReference type="EMBL" id="OV725083">
    <property type="protein sequence ID" value="CAH1407262.1"/>
    <property type="molecule type" value="Genomic_DNA"/>
</dbReference>
<dbReference type="InterPro" id="IPR036058">
    <property type="entry name" value="Kazal_dom_sf"/>
</dbReference>
<feature type="domain" description="Kazal-like" evidence="2">
    <location>
        <begin position="664"/>
        <end position="719"/>
    </location>
</feature>
<proteinExistence type="predicted"/>
<dbReference type="OrthoDB" id="5956770at2759"/>
<dbReference type="Proteomes" id="UP001152798">
    <property type="component" value="Chromosome 7"/>
</dbReference>
<keyword evidence="1" id="KW-0732">Signal</keyword>
<name>A0A9P0MYM9_NEZVI</name>
<dbReference type="InterPro" id="IPR002350">
    <property type="entry name" value="Kazal_dom"/>
</dbReference>
<organism evidence="3 4">
    <name type="scientific">Nezara viridula</name>
    <name type="common">Southern green stink bug</name>
    <name type="synonym">Cimex viridulus</name>
    <dbReference type="NCBI Taxonomy" id="85310"/>
    <lineage>
        <taxon>Eukaryota</taxon>
        <taxon>Metazoa</taxon>
        <taxon>Ecdysozoa</taxon>
        <taxon>Arthropoda</taxon>
        <taxon>Hexapoda</taxon>
        <taxon>Insecta</taxon>
        <taxon>Pterygota</taxon>
        <taxon>Neoptera</taxon>
        <taxon>Paraneoptera</taxon>
        <taxon>Hemiptera</taxon>
        <taxon>Heteroptera</taxon>
        <taxon>Panheteroptera</taxon>
        <taxon>Pentatomomorpha</taxon>
        <taxon>Pentatomoidea</taxon>
        <taxon>Pentatomidae</taxon>
        <taxon>Pentatominae</taxon>
        <taxon>Nezara</taxon>
    </lineage>
</organism>
<keyword evidence="4" id="KW-1185">Reference proteome</keyword>
<reference evidence="3" key="1">
    <citation type="submission" date="2022-01" db="EMBL/GenBank/DDBJ databases">
        <authorList>
            <person name="King R."/>
        </authorList>
    </citation>
    <scope>NUCLEOTIDE SEQUENCE</scope>
</reference>
<evidence type="ECO:0000256" key="1">
    <source>
        <dbReference type="SAM" id="SignalP"/>
    </source>
</evidence>
<dbReference type="InterPro" id="IPR056978">
    <property type="entry name" value="CC4_RECK"/>
</dbReference>
<evidence type="ECO:0000313" key="3">
    <source>
        <dbReference type="EMBL" id="CAH1407262.1"/>
    </source>
</evidence>
<dbReference type="SMART" id="SM00280">
    <property type="entry name" value="KAZAL"/>
    <property type="match status" value="3"/>
</dbReference>
<dbReference type="PANTHER" id="PTHR13487">
    <property type="entry name" value="SERINE PROTEASE INHIBITOR"/>
    <property type="match status" value="1"/>
</dbReference>
<evidence type="ECO:0000259" key="2">
    <source>
        <dbReference type="PROSITE" id="PS51465"/>
    </source>
</evidence>
<dbReference type="Pfam" id="PF25028">
    <property type="entry name" value="FnI_RECK"/>
    <property type="match status" value="1"/>
</dbReference>
<dbReference type="Gene3D" id="3.30.60.30">
    <property type="match status" value="1"/>
</dbReference>
<feature type="chain" id="PRO_5040219272" description="Kazal-like domain-containing protein" evidence="1">
    <location>
        <begin position="16"/>
        <end position="929"/>
    </location>
</feature>
<dbReference type="InterPro" id="IPR039016">
    <property type="entry name" value="RECK"/>
</dbReference>
<dbReference type="InterPro" id="IPR055110">
    <property type="entry name" value="RECK-like_N"/>
</dbReference>
<feature type="signal peptide" evidence="1">
    <location>
        <begin position="1"/>
        <end position="15"/>
    </location>
</feature>
<protein>
    <recommendedName>
        <fullName evidence="2">Kazal-like domain-containing protein</fullName>
    </recommendedName>
</protein>
<dbReference type="Pfam" id="PF23332">
    <property type="entry name" value="CC4_RECK"/>
    <property type="match status" value="2"/>
</dbReference>